<accession>A0A3N4JHK6</accession>
<dbReference type="InterPro" id="IPR036770">
    <property type="entry name" value="Ankyrin_rpt-contain_sf"/>
</dbReference>
<feature type="repeat" description="ANK" evidence="1">
    <location>
        <begin position="442"/>
        <end position="467"/>
    </location>
</feature>
<evidence type="ECO:0000313" key="4">
    <source>
        <dbReference type="EMBL" id="RPA93344.1"/>
    </source>
</evidence>
<dbReference type="AlphaFoldDB" id="A0A3N4JHK6"/>
<dbReference type="InterPro" id="IPR054471">
    <property type="entry name" value="GPIID_WHD"/>
</dbReference>
<dbReference type="InterPro" id="IPR051616">
    <property type="entry name" value="Cul2-RING_E3_ligase_SR"/>
</dbReference>
<dbReference type="Pfam" id="PF22939">
    <property type="entry name" value="WHD_GPIID"/>
    <property type="match status" value="1"/>
</dbReference>
<proteinExistence type="predicted"/>
<feature type="region of interest" description="Disordered" evidence="2">
    <location>
        <begin position="467"/>
        <end position="533"/>
    </location>
</feature>
<name>A0A3N4JHK6_9PEZI</name>
<dbReference type="SMART" id="SM00248">
    <property type="entry name" value="ANK"/>
    <property type="match status" value="5"/>
</dbReference>
<reference evidence="4 5" key="1">
    <citation type="journal article" date="2018" name="Nat. Ecol. Evol.">
        <title>Pezizomycetes genomes reveal the molecular basis of ectomycorrhizal truffle lifestyle.</title>
        <authorList>
            <person name="Murat C."/>
            <person name="Payen T."/>
            <person name="Noel B."/>
            <person name="Kuo A."/>
            <person name="Morin E."/>
            <person name="Chen J."/>
            <person name="Kohler A."/>
            <person name="Krizsan K."/>
            <person name="Balestrini R."/>
            <person name="Da Silva C."/>
            <person name="Montanini B."/>
            <person name="Hainaut M."/>
            <person name="Levati E."/>
            <person name="Barry K.W."/>
            <person name="Belfiori B."/>
            <person name="Cichocki N."/>
            <person name="Clum A."/>
            <person name="Dockter R.B."/>
            <person name="Fauchery L."/>
            <person name="Guy J."/>
            <person name="Iotti M."/>
            <person name="Le Tacon F."/>
            <person name="Lindquist E.A."/>
            <person name="Lipzen A."/>
            <person name="Malagnac F."/>
            <person name="Mello A."/>
            <person name="Molinier V."/>
            <person name="Miyauchi S."/>
            <person name="Poulain J."/>
            <person name="Riccioni C."/>
            <person name="Rubini A."/>
            <person name="Sitrit Y."/>
            <person name="Splivallo R."/>
            <person name="Traeger S."/>
            <person name="Wang M."/>
            <person name="Zifcakova L."/>
            <person name="Wipf D."/>
            <person name="Zambonelli A."/>
            <person name="Paolocci F."/>
            <person name="Nowrousian M."/>
            <person name="Ottonello S."/>
            <person name="Baldrian P."/>
            <person name="Spatafora J.W."/>
            <person name="Henrissat B."/>
            <person name="Nagy L.G."/>
            <person name="Aury J.M."/>
            <person name="Wincker P."/>
            <person name="Grigoriev I.V."/>
            <person name="Bonfante P."/>
            <person name="Martin F.M."/>
        </authorList>
    </citation>
    <scope>NUCLEOTIDE SEQUENCE [LARGE SCALE GENOMIC DNA]</scope>
    <source>
        <strain evidence="4 5">120613-1</strain>
    </source>
</reference>
<dbReference type="PANTHER" id="PTHR46224">
    <property type="entry name" value="ANKYRIN REPEAT FAMILY PROTEIN"/>
    <property type="match status" value="1"/>
</dbReference>
<evidence type="ECO:0000256" key="1">
    <source>
        <dbReference type="PROSITE-ProRule" id="PRU00023"/>
    </source>
</evidence>
<gene>
    <name evidence="4" type="ORF">L873DRAFT_1793756</name>
</gene>
<feature type="domain" description="GPI inositol-deacylase winged helix" evidence="3">
    <location>
        <begin position="71"/>
        <end position="147"/>
    </location>
</feature>
<feature type="repeat" description="ANK" evidence="1">
    <location>
        <begin position="408"/>
        <end position="430"/>
    </location>
</feature>
<dbReference type="SUPFAM" id="SSF48403">
    <property type="entry name" value="Ankyrin repeat"/>
    <property type="match status" value="1"/>
</dbReference>
<dbReference type="Pfam" id="PF12796">
    <property type="entry name" value="Ank_2"/>
    <property type="match status" value="2"/>
</dbReference>
<dbReference type="STRING" id="1336337.A0A3N4JHK6"/>
<feature type="compositionally biased region" description="Polar residues" evidence="2">
    <location>
        <begin position="498"/>
        <end position="514"/>
    </location>
</feature>
<evidence type="ECO:0000256" key="2">
    <source>
        <dbReference type="SAM" id="MobiDB-lite"/>
    </source>
</evidence>
<dbReference type="OrthoDB" id="195446at2759"/>
<dbReference type="PROSITE" id="PS50297">
    <property type="entry name" value="ANK_REP_REGION"/>
    <property type="match status" value="3"/>
</dbReference>
<dbReference type="EMBL" id="ML120455">
    <property type="protein sequence ID" value="RPA93344.1"/>
    <property type="molecule type" value="Genomic_DNA"/>
</dbReference>
<sequence length="533" mass="58793">MDESLRADILRVIPATISEVFLLVSLIVDAILDQATIHQRRQTLNKMTNGLGLQDAYSTTLDRIKEQKESKRKLGMEALMWISRSERPLKAQELCHALTMEAGTTDLNADNVPSIKTLLGCTLGLVSIDPLSLKVRLIHFTLQEYLGTHANLFITPHAMMAEICLTYLNFQSICKLSPTLRTIPTTTPFLDYALCYWGSHARREETDGVKSLALQLLQRDGDHISAGILLRKESSGTISWNDFINGRHPDPRGFTGLHCIACMQVPGVEIAMVGMKRWDLNGCDYKGATPLVWAVKHGNYRLTKLLLEQQDVDPNLSDRRGLTPLAHAARGVYIEVVQLLLNRESVNPESSGNEATVKLLLDRDSVNPESFDNCGRSSLLYAARRGYEVVVKLLLDQESVNPDSVDKNGRTPQSYAARSGNEDVVKLLLDQESVNPDSVDMDGRTPLSRAAESGHEGVVKLLLERGAFNPNASPDNSQASPPVCHSNPDELFVDLVSQPENPNSDTTSDQSQITPILPAHAPEQKVVPNPKSP</sequence>
<dbReference type="InterPro" id="IPR002110">
    <property type="entry name" value="Ankyrin_rpt"/>
</dbReference>
<feature type="compositionally biased region" description="Polar residues" evidence="2">
    <location>
        <begin position="470"/>
        <end position="480"/>
    </location>
</feature>
<evidence type="ECO:0000313" key="5">
    <source>
        <dbReference type="Proteomes" id="UP000276215"/>
    </source>
</evidence>
<protein>
    <submittedName>
        <fullName evidence="4">Ankyrin</fullName>
    </submittedName>
</protein>
<dbReference type="PROSITE" id="PS50088">
    <property type="entry name" value="ANK_REPEAT"/>
    <property type="match status" value="3"/>
</dbReference>
<organism evidence="4 5">
    <name type="scientific">Choiromyces venosus 120613-1</name>
    <dbReference type="NCBI Taxonomy" id="1336337"/>
    <lineage>
        <taxon>Eukaryota</taxon>
        <taxon>Fungi</taxon>
        <taxon>Dikarya</taxon>
        <taxon>Ascomycota</taxon>
        <taxon>Pezizomycotina</taxon>
        <taxon>Pezizomycetes</taxon>
        <taxon>Pezizales</taxon>
        <taxon>Tuberaceae</taxon>
        <taxon>Choiromyces</taxon>
    </lineage>
</organism>
<dbReference type="PANTHER" id="PTHR46224:SF64">
    <property type="entry name" value="IQ MOTIF AND ANKYRIN REPEAT DOMAIN-CONTAINING PROTEIN 1"/>
    <property type="match status" value="1"/>
</dbReference>
<evidence type="ECO:0000259" key="3">
    <source>
        <dbReference type="Pfam" id="PF22939"/>
    </source>
</evidence>
<dbReference type="Proteomes" id="UP000276215">
    <property type="component" value="Unassembled WGS sequence"/>
</dbReference>
<keyword evidence="5" id="KW-1185">Reference proteome</keyword>
<dbReference type="Gene3D" id="1.25.40.20">
    <property type="entry name" value="Ankyrin repeat-containing domain"/>
    <property type="match status" value="3"/>
</dbReference>
<feature type="repeat" description="ANK" evidence="1">
    <location>
        <begin position="286"/>
        <end position="308"/>
    </location>
</feature>
<keyword evidence="1" id="KW-0040">ANK repeat</keyword>